<accession>A0ABT8M5U1</accession>
<proteinExistence type="predicted"/>
<gene>
    <name evidence="1" type="ORF">FGW20_13185</name>
</gene>
<sequence>MYSENDYLIFCLMDYKQVPFSFNESDAEILHKIRLESFEEKFYHFDLGPLESGTHEFEIFLILKPYETSLNQSFRLSTDFSHLGSIRLNLFVDDWNMPPVVYTNFSDLNCHQCDSQYPGNDGVMLVKEPCSTRAWTSENVTSGDTLDYWMNVAAADDYPVAFGLIVLVDYIQVPIWTNSPNDVIFGKLDAGEKLSFPTKIVVPREKGVHELMAIWLPAPYQRMDRLPEAPASPNQWAWAQPSIRVGLNVG</sequence>
<reference evidence="1" key="1">
    <citation type="submission" date="2019-05" db="EMBL/GenBank/DDBJ databases">
        <title>Isolation and characterization of methanogens from the cold seep sediment at Four-Way Closure Ridge.</title>
        <authorList>
            <person name="You Y.-T."/>
            <person name="Chen S.-C."/>
            <person name="Zhang W.-L."/>
            <person name="Lai M.-C."/>
        </authorList>
    </citation>
    <scope>NUCLEOTIDE SEQUENCE</scope>
    <source>
        <strain evidence="1">FWC-SCC3</strain>
    </source>
</reference>
<protein>
    <submittedName>
        <fullName evidence="1">Uncharacterized protein</fullName>
    </submittedName>
</protein>
<keyword evidence="2" id="KW-1185">Reference proteome</keyword>
<dbReference type="RefSeq" id="WP_301678544.1">
    <property type="nucleotide sequence ID" value="NZ_VCYI01000028.1"/>
</dbReference>
<name>A0ABT8M5U1_9EURY</name>
<evidence type="ECO:0000313" key="1">
    <source>
        <dbReference type="EMBL" id="MDN7013954.1"/>
    </source>
</evidence>
<dbReference type="EMBL" id="VCYI01000028">
    <property type="protein sequence ID" value="MDN7013954.1"/>
    <property type="molecule type" value="Genomic_DNA"/>
</dbReference>
<comment type="caution">
    <text evidence="1">The sequence shown here is derived from an EMBL/GenBank/DDBJ whole genome shotgun (WGS) entry which is preliminary data.</text>
</comment>
<evidence type="ECO:0000313" key="2">
    <source>
        <dbReference type="Proteomes" id="UP001168423"/>
    </source>
</evidence>
<dbReference type="Proteomes" id="UP001168423">
    <property type="component" value="Unassembled WGS sequence"/>
</dbReference>
<organism evidence="1 2">
    <name type="scientific">Methanoculleus methanifontis</name>
    <dbReference type="NCBI Taxonomy" id="2584086"/>
    <lineage>
        <taxon>Archaea</taxon>
        <taxon>Methanobacteriati</taxon>
        <taxon>Methanobacteriota</taxon>
        <taxon>Stenosarchaea group</taxon>
        <taxon>Methanomicrobia</taxon>
        <taxon>Methanomicrobiales</taxon>
        <taxon>Methanomicrobiaceae</taxon>
        <taxon>Methanoculleus</taxon>
    </lineage>
</organism>